<sequence>MTAIDPTRRLHLSLNLSGVGRHTAAWTHPASVPGAELDPEHFVHVAQLAEAGRFDAVFLADSPALGGDERGVPHRFEPFGLLAALATGTERIGLIGTVSTTYNDPATVADRAWSLHTLSGGRAAINAVASAGDRIAANFGLASQPDHGRRYANAGAFLDTVRARWARAPAGVPGRPLVVQAGGSARGRELAARHADVVYAGGYGIADAQALDADLRSRAARRGRRPPLVLPGVIPYVAETTAEAHRLADRLDAVQRGTVDPLRWLGPVLGADLTGLDPDGPLPPDLLPADADPLSGASLAGLARTLGEREGLTVRQIADRLHAGGFGNIQTHLHGTPAQIADRLLGWFRRGVAGFNLLLPLQPDGVARFVDQVVPLLTAAGGYPAEYRAETLAGHLGLPVENTAPPPEPGSATAPPEPGPAPVAPPAPHSVGPHVRRTA</sequence>
<keyword evidence="1" id="KW-0285">Flavoprotein</keyword>
<dbReference type="Proteomes" id="UP001183410">
    <property type="component" value="Unassembled WGS sequence"/>
</dbReference>
<accession>A0ABU2JPJ0</accession>
<feature type="domain" description="Luciferase-like" evidence="7">
    <location>
        <begin position="31"/>
        <end position="352"/>
    </location>
</feature>
<dbReference type="PANTHER" id="PTHR30011">
    <property type="entry name" value="ALKANESULFONATE MONOOXYGENASE-RELATED"/>
    <property type="match status" value="1"/>
</dbReference>
<dbReference type="PANTHER" id="PTHR30011:SF16">
    <property type="entry name" value="C2H2 FINGER DOMAIN TRANSCRIPTION FACTOR (EUROFUNG)-RELATED"/>
    <property type="match status" value="1"/>
</dbReference>
<dbReference type="Pfam" id="PF00296">
    <property type="entry name" value="Bac_luciferase"/>
    <property type="match status" value="1"/>
</dbReference>
<dbReference type="InterPro" id="IPR011251">
    <property type="entry name" value="Luciferase-like_dom"/>
</dbReference>
<dbReference type="PIRSF" id="PIRSF000337">
    <property type="entry name" value="NTA_MOA"/>
    <property type="match status" value="1"/>
</dbReference>
<evidence type="ECO:0000256" key="3">
    <source>
        <dbReference type="ARBA" id="ARBA00023002"/>
    </source>
</evidence>
<evidence type="ECO:0000256" key="5">
    <source>
        <dbReference type="ARBA" id="ARBA00033748"/>
    </source>
</evidence>
<organism evidence="8 9">
    <name type="scientific">Streptomyces chisholmiae</name>
    <dbReference type="NCBI Taxonomy" id="3075540"/>
    <lineage>
        <taxon>Bacteria</taxon>
        <taxon>Bacillati</taxon>
        <taxon>Actinomycetota</taxon>
        <taxon>Actinomycetes</taxon>
        <taxon>Kitasatosporales</taxon>
        <taxon>Streptomycetaceae</taxon>
        <taxon>Streptomyces</taxon>
    </lineage>
</organism>
<dbReference type="EMBL" id="JAVREO010000005">
    <property type="protein sequence ID" value="MDT0266634.1"/>
    <property type="molecule type" value="Genomic_DNA"/>
</dbReference>
<evidence type="ECO:0000256" key="4">
    <source>
        <dbReference type="ARBA" id="ARBA00023033"/>
    </source>
</evidence>
<dbReference type="SUPFAM" id="SSF51679">
    <property type="entry name" value="Bacterial luciferase-like"/>
    <property type="match status" value="1"/>
</dbReference>
<keyword evidence="4" id="KW-0503">Monooxygenase</keyword>
<dbReference type="RefSeq" id="WP_311666670.1">
    <property type="nucleotide sequence ID" value="NZ_JAVREO010000005.1"/>
</dbReference>
<keyword evidence="3" id="KW-0560">Oxidoreductase</keyword>
<evidence type="ECO:0000313" key="8">
    <source>
        <dbReference type="EMBL" id="MDT0266634.1"/>
    </source>
</evidence>
<keyword evidence="9" id="KW-1185">Reference proteome</keyword>
<dbReference type="Gene3D" id="3.20.20.30">
    <property type="entry name" value="Luciferase-like domain"/>
    <property type="match status" value="1"/>
</dbReference>
<proteinExistence type="inferred from homology"/>
<evidence type="ECO:0000256" key="1">
    <source>
        <dbReference type="ARBA" id="ARBA00022630"/>
    </source>
</evidence>
<evidence type="ECO:0000313" key="9">
    <source>
        <dbReference type="Proteomes" id="UP001183410"/>
    </source>
</evidence>
<dbReference type="InterPro" id="IPR016215">
    <property type="entry name" value="NTA_MOA"/>
</dbReference>
<reference evidence="9" key="1">
    <citation type="submission" date="2023-07" db="EMBL/GenBank/DDBJ databases">
        <title>30 novel species of actinomycetes from the DSMZ collection.</title>
        <authorList>
            <person name="Nouioui I."/>
        </authorList>
    </citation>
    <scope>NUCLEOTIDE SEQUENCE [LARGE SCALE GENOMIC DNA]</scope>
    <source>
        <strain evidence="9">DSM 44915</strain>
    </source>
</reference>
<dbReference type="InterPro" id="IPR036661">
    <property type="entry name" value="Luciferase-like_sf"/>
</dbReference>
<protein>
    <submittedName>
        <fullName evidence="8">LLM class flavin-dependent oxidoreductase</fullName>
    </submittedName>
</protein>
<evidence type="ECO:0000256" key="2">
    <source>
        <dbReference type="ARBA" id="ARBA00022643"/>
    </source>
</evidence>
<evidence type="ECO:0000259" key="7">
    <source>
        <dbReference type="Pfam" id="PF00296"/>
    </source>
</evidence>
<keyword evidence="2" id="KW-0288">FMN</keyword>
<name>A0ABU2JPJ0_9ACTN</name>
<comment type="caution">
    <text evidence="8">The sequence shown here is derived from an EMBL/GenBank/DDBJ whole genome shotgun (WGS) entry which is preliminary data.</text>
</comment>
<dbReference type="InterPro" id="IPR051260">
    <property type="entry name" value="Diverse_substr_monoxygenases"/>
</dbReference>
<gene>
    <name evidence="8" type="ORF">RM844_10040</name>
</gene>
<evidence type="ECO:0000256" key="6">
    <source>
        <dbReference type="SAM" id="MobiDB-lite"/>
    </source>
</evidence>
<feature type="compositionally biased region" description="Pro residues" evidence="6">
    <location>
        <begin position="404"/>
        <end position="428"/>
    </location>
</feature>
<feature type="region of interest" description="Disordered" evidence="6">
    <location>
        <begin position="398"/>
        <end position="439"/>
    </location>
</feature>
<comment type="similarity">
    <text evidence="5">Belongs to the NtaA/SnaA/DszA monooxygenase family.</text>
</comment>